<comment type="caution">
    <text evidence="1">The sequence shown here is derived from an EMBL/GenBank/DDBJ whole genome shotgun (WGS) entry which is preliminary data.</text>
</comment>
<sequence>MEMKKTLTTRNETRQHDAIDHLEEYIEQVDHRYQNLRMLWDLTATELRKLFHPENESTKH</sequence>
<protein>
    <submittedName>
        <fullName evidence="1">Uncharacterized protein</fullName>
    </submittedName>
</protein>
<organism evidence="1 2">
    <name type="scientific">Marinibactrum halimedae</name>
    <dbReference type="NCBI Taxonomy" id="1444977"/>
    <lineage>
        <taxon>Bacteria</taxon>
        <taxon>Pseudomonadati</taxon>
        <taxon>Pseudomonadota</taxon>
        <taxon>Gammaproteobacteria</taxon>
        <taxon>Cellvibrionales</taxon>
        <taxon>Cellvibrionaceae</taxon>
        <taxon>Marinibactrum</taxon>
    </lineage>
</organism>
<name>A0AA37TFY0_9GAMM</name>
<evidence type="ECO:0000313" key="1">
    <source>
        <dbReference type="EMBL" id="GLS28257.1"/>
    </source>
</evidence>
<dbReference type="RefSeq" id="WP_232594567.1">
    <property type="nucleotide sequence ID" value="NZ_BSPD01000103.1"/>
</dbReference>
<dbReference type="Proteomes" id="UP001156870">
    <property type="component" value="Unassembled WGS sequence"/>
</dbReference>
<dbReference type="AlphaFoldDB" id="A0AA37TFY0"/>
<reference evidence="1 2" key="1">
    <citation type="journal article" date="2014" name="Int. J. Syst. Evol. Microbiol.">
        <title>Complete genome sequence of Corynebacterium casei LMG S-19264T (=DSM 44701T), isolated from a smear-ripened cheese.</title>
        <authorList>
            <consortium name="US DOE Joint Genome Institute (JGI-PGF)"/>
            <person name="Walter F."/>
            <person name="Albersmeier A."/>
            <person name="Kalinowski J."/>
            <person name="Ruckert C."/>
        </authorList>
    </citation>
    <scope>NUCLEOTIDE SEQUENCE [LARGE SCALE GENOMIC DNA]</scope>
    <source>
        <strain evidence="1 2">NBRC 110095</strain>
    </source>
</reference>
<keyword evidence="2" id="KW-1185">Reference proteome</keyword>
<accession>A0AA37TFY0</accession>
<evidence type="ECO:0000313" key="2">
    <source>
        <dbReference type="Proteomes" id="UP001156870"/>
    </source>
</evidence>
<dbReference type="EMBL" id="BSPD01000103">
    <property type="protein sequence ID" value="GLS28257.1"/>
    <property type="molecule type" value="Genomic_DNA"/>
</dbReference>
<proteinExistence type="predicted"/>
<gene>
    <name evidence="1" type="ORF">GCM10007877_39760</name>
</gene>